<organism evidence="2 3">
    <name type="scientific">Acanthoscelides obtectus</name>
    <name type="common">Bean weevil</name>
    <name type="synonym">Bruchus obtectus</name>
    <dbReference type="NCBI Taxonomy" id="200917"/>
    <lineage>
        <taxon>Eukaryota</taxon>
        <taxon>Metazoa</taxon>
        <taxon>Ecdysozoa</taxon>
        <taxon>Arthropoda</taxon>
        <taxon>Hexapoda</taxon>
        <taxon>Insecta</taxon>
        <taxon>Pterygota</taxon>
        <taxon>Neoptera</taxon>
        <taxon>Endopterygota</taxon>
        <taxon>Coleoptera</taxon>
        <taxon>Polyphaga</taxon>
        <taxon>Cucujiformia</taxon>
        <taxon>Chrysomeloidea</taxon>
        <taxon>Chrysomelidae</taxon>
        <taxon>Bruchinae</taxon>
        <taxon>Bruchini</taxon>
        <taxon>Acanthoscelides</taxon>
    </lineage>
</organism>
<keyword evidence="1" id="KW-0732">Signal</keyword>
<gene>
    <name evidence="2" type="ORF">ACAOBT_LOCUS36079</name>
</gene>
<evidence type="ECO:0000256" key="1">
    <source>
        <dbReference type="SAM" id="SignalP"/>
    </source>
</evidence>
<reference evidence="2" key="1">
    <citation type="submission" date="2022-03" db="EMBL/GenBank/DDBJ databases">
        <authorList>
            <person name="Sayadi A."/>
        </authorList>
    </citation>
    <scope>NUCLEOTIDE SEQUENCE</scope>
</reference>
<dbReference type="Proteomes" id="UP001152888">
    <property type="component" value="Unassembled WGS sequence"/>
</dbReference>
<accession>A0A9P0VRC7</accession>
<dbReference type="EMBL" id="CAKOFQ010009319">
    <property type="protein sequence ID" value="CAH2017531.1"/>
    <property type="molecule type" value="Genomic_DNA"/>
</dbReference>
<sequence length="70" mass="7906">MAKMTILAAAAVLMLMDCVSCQTLLPEDEESETGTLDKVRVQKSRYHVAMQLEFLTKSTPKPFQIYGHIF</sequence>
<evidence type="ECO:0000313" key="2">
    <source>
        <dbReference type="EMBL" id="CAH2017531.1"/>
    </source>
</evidence>
<comment type="caution">
    <text evidence="2">The sequence shown here is derived from an EMBL/GenBank/DDBJ whole genome shotgun (WGS) entry which is preliminary data.</text>
</comment>
<dbReference type="AlphaFoldDB" id="A0A9P0VRC7"/>
<feature type="chain" id="PRO_5040304082" evidence="1">
    <location>
        <begin position="22"/>
        <end position="70"/>
    </location>
</feature>
<name>A0A9P0VRC7_ACAOB</name>
<feature type="signal peptide" evidence="1">
    <location>
        <begin position="1"/>
        <end position="21"/>
    </location>
</feature>
<proteinExistence type="predicted"/>
<protein>
    <submittedName>
        <fullName evidence="2">Uncharacterized protein</fullName>
    </submittedName>
</protein>
<dbReference type="OrthoDB" id="6769316at2759"/>
<keyword evidence="3" id="KW-1185">Reference proteome</keyword>
<evidence type="ECO:0000313" key="3">
    <source>
        <dbReference type="Proteomes" id="UP001152888"/>
    </source>
</evidence>